<dbReference type="InterPro" id="IPR010657">
    <property type="entry name" value="ImpA_N"/>
</dbReference>
<feature type="compositionally biased region" description="Low complexity" evidence="1">
    <location>
        <begin position="180"/>
        <end position="191"/>
    </location>
</feature>
<comment type="caution">
    <text evidence="3">The sequence shown here is derived from an EMBL/GenBank/DDBJ whole genome shotgun (WGS) entry which is preliminary data.</text>
</comment>
<dbReference type="Pfam" id="PF06812">
    <property type="entry name" value="ImpA_N"/>
    <property type="match status" value="1"/>
</dbReference>
<evidence type="ECO:0000256" key="1">
    <source>
        <dbReference type="SAM" id="MobiDB-lite"/>
    </source>
</evidence>
<organism evidence="3 4">
    <name type="scientific">Xenorhabdus lircayensis</name>
    <dbReference type="NCBI Taxonomy" id="2763499"/>
    <lineage>
        <taxon>Bacteria</taxon>
        <taxon>Pseudomonadati</taxon>
        <taxon>Pseudomonadota</taxon>
        <taxon>Gammaproteobacteria</taxon>
        <taxon>Enterobacterales</taxon>
        <taxon>Morganellaceae</taxon>
        <taxon>Xenorhabdus</taxon>
    </lineage>
</organism>
<proteinExistence type="predicted"/>
<feature type="domain" description="ImpA N-terminal" evidence="2">
    <location>
        <begin position="15"/>
        <end position="112"/>
    </location>
</feature>
<dbReference type="EMBL" id="JACOII010000020">
    <property type="protein sequence ID" value="MBI6547648.1"/>
    <property type="molecule type" value="Genomic_DNA"/>
</dbReference>
<name>A0ABS0U188_9GAMM</name>
<reference evidence="3 4" key="1">
    <citation type="submission" date="2020-08" db="EMBL/GenBank/DDBJ databases">
        <title>Description of Xenorhabdus lircayensis sp. nov., the symbiotic bacterium associated with the entomopathogenic nematode Steirnernema unicornum.</title>
        <authorList>
            <person name="Castaneda-Alvarez C."/>
            <person name="Prodan S."/>
            <person name="Zamorano A."/>
            <person name="San-Blas E."/>
            <person name="Aballay E."/>
        </authorList>
    </citation>
    <scope>NUCLEOTIDE SEQUENCE [LARGE SCALE GENOMIC DNA]</scope>
    <source>
        <strain evidence="3 4">VLS</strain>
    </source>
</reference>
<accession>A0ABS0U188</accession>
<evidence type="ECO:0000313" key="3">
    <source>
        <dbReference type="EMBL" id="MBI6547648.1"/>
    </source>
</evidence>
<keyword evidence="4" id="KW-1185">Reference proteome</keyword>
<dbReference type="PANTHER" id="PTHR37024:SF3">
    <property type="entry name" value="TYPE VI SECRETION SYSTEM PROTEIN TSSA"/>
    <property type="match status" value="1"/>
</dbReference>
<dbReference type="PANTHER" id="PTHR37024">
    <property type="entry name" value="TYPE VI SECRETION SYSTEM DUF2094 AND IMPA-RELATED DOMAIN PROTEIN"/>
    <property type="match status" value="1"/>
</dbReference>
<feature type="compositionally biased region" description="Polar residues" evidence="1">
    <location>
        <begin position="192"/>
        <end position="205"/>
    </location>
</feature>
<dbReference type="Proteomes" id="UP000696184">
    <property type="component" value="Unassembled WGS sequence"/>
</dbReference>
<sequence length="477" mass="52774">MDIRTQFDWFGALLAPLSDEQIGKALADGEPAWEYIDGEMIKFGSLSHGSLDVEAIQRQALQLLNENSKDFRLMVHLLRTLQHAGHAAELILALELLTEYVKNYWESAWPTKPLLKRRLAQQVLKRFESAQGSFTEQASKNERDEAQGALAHLAQCWHANEPDLAKEVDQLRTRYNRQPEAVAAAPKPAAPTSTGDAATPTSQTVEAAPMPDVDVNSSSEKAWKQTLMTVADLLCERHPEAPLGYSLRRHAVWHTLTTAPMANATGKTPLAPASADRTADYLARLPVADNTLLQQIEQSLTLAPYWLEGHAIAAQAAAQLGYGNVAQAIRDELNAFLDRLPVLKTLRFSDMSPFISPDTLDWLAPEPVATGNGAVSADQEALWQCFQQQGLEAALKMLEAYQQQLTEPRDQFYGQLLNAQLLEEAGMTALAQQHYRNLLHTGQHMLLTQWEPSLLTLLAEKLPSPLKDTASNRSVNP</sequence>
<evidence type="ECO:0000259" key="2">
    <source>
        <dbReference type="Pfam" id="PF06812"/>
    </source>
</evidence>
<gene>
    <name evidence="3" type="primary">tssA</name>
    <name evidence="3" type="ORF">H8A87_02645</name>
</gene>
<protein>
    <submittedName>
        <fullName evidence="3">Type VI secretion system protein TssA</fullName>
    </submittedName>
</protein>
<dbReference type="Pfam" id="PF16989">
    <property type="entry name" value="T6SS_VasJ"/>
    <property type="match status" value="1"/>
</dbReference>
<evidence type="ECO:0000313" key="4">
    <source>
        <dbReference type="Proteomes" id="UP000696184"/>
    </source>
</evidence>
<feature type="region of interest" description="Disordered" evidence="1">
    <location>
        <begin position="180"/>
        <end position="216"/>
    </location>
</feature>
<dbReference type="InterPro" id="IPR017739">
    <property type="entry name" value="T6SS-assoc_VCA0119"/>
</dbReference>
<dbReference type="NCBIfam" id="TIGR03362">
    <property type="entry name" value="VI_chp_7"/>
    <property type="match status" value="1"/>
</dbReference>
<dbReference type="RefSeq" id="WP_198688455.1">
    <property type="nucleotide sequence ID" value="NZ_CAWPUD010000017.1"/>
</dbReference>